<comment type="caution">
    <text evidence="2">The sequence shown here is derived from an EMBL/GenBank/DDBJ whole genome shotgun (WGS) entry which is preliminary data.</text>
</comment>
<accession>A0A8S1D609</accession>
<evidence type="ECO:0000256" key="1">
    <source>
        <dbReference type="SAM" id="MobiDB-lite"/>
    </source>
</evidence>
<evidence type="ECO:0000313" key="2">
    <source>
        <dbReference type="EMBL" id="CAB3375869.1"/>
    </source>
</evidence>
<dbReference type="AlphaFoldDB" id="A0A8S1D609"/>
<reference evidence="2 3" key="1">
    <citation type="submission" date="2020-04" db="EMBL/GenBank/DDBJ databases">
        <authorList>
            <person name="Alioto T."/>
            <person name="Alioto T."/>
            <person name="Gomez Garrido J."/>
        </authorList>
    </citation>
    <scope>NUCLEOTIDE SEQUENCE [LARGE SCALE GENOMIC DNA]</scope>
</reference>
<evidence type="ECO:0000313" key="3">
    <source>
        <dbReference type="Proteomes" id="UP000494165"/>
    </source>
</evidence>
<dbReference type="Proteomes" id="UP000494165">
    <property type="component" value="Unassembled WGS sequence"/>
</dbReference>
<feature type="region of interest" description="Disordered" evidence="1">
    <location>
        <begin position="47"/>
        <end position="73"/>
    </location>
</feature>
<sequence length="73" mass="7988">MVVSLVLQWWPACGEPGGVGMIVDDCSDDSLVVWVDDEEEVAALSRLPSPMADKLPPPLPAIEPKHSTRSRYQ</sequence>
<protein>
    <submittedName>
        <fullName evidence="2">Uncharacterized protein</fullName>
    </submittedName>
</protein>
<name>A0A8S1D609_9INSE</name>
<gene>
    <name evidence="2" type="ORF">CLODIP_2_CD13863</name>
</gene>
<dbReference type="EMBL" id="CADEPI010000119">
    <property type="protein sequence ID" value="CAB3375869.1"/>
    <property type="molecule type" value="Genomic_DNA"/>
</dbReference>
<proteinExistence type="predicted"/>
<organism evidence="2 3">
    <name type="scientific">Cloeon dipterum</name>
    <dbReference type="NCBI Taxonomy" id="197152"/>
    <lineage>
        <taxon>Eukaryota</taxon>
        <taxon>Metazoa</taxon>
        <taxon>Ecdysozoa</taxon>
        <taxon>Arthropoda</taxon>
        <taxon>Hexapoda</taxon>
        <taxon>Insecta</taxon>
        <taxon>Pterygota</taxon>
        <taxon>Palaeoptera</taxon>
        <taxon>Ephemeroptera</taxon>
        <taxon>Pisciforma</taxon>
        <taxon>Baetidae</taxon>
        <taxon>Cloeon</taxon>
    </lineage>
</organism>
<keyword evidence="3" id="KW-1185">Reference proteome</keyword>